<dbReference type="GO" id="GO:0008519">
    <property type="term" value="F:ammonium channel activity"/>
    <property type="evidence" value="ECO:0007669"/>
    <property type="project" value="InterPro"/>
</dbReference>
<keyword evidence="5 8" id="KW-1133">Transmembrane helix</keyword>
<feature type="transmembrane region" description="Helical" evidence="8">
    <location>
        <begin position="278"/>
        <end position="295"/>
    </location>
</feature>
<dbReference type="InterPro" id="IPR024041">
    <property type="entry name" value="NH4_transpt_AmtB-like_dom"/>
</dbReference>
<feature type="transmembrane region" description="Helical" evidence="8">
    <location>
        <begin position="377"/>
        <end position="403"/>
    </location>
</feature>
<accession>A0A9P8NZR9</accession>
<dbReference type="GO" id="GO:0005886">
    <property type="term" value="C:plasma membrane"/>
    <property type="evidence" value="ECO:0007669"/>
    <property type="project" value="TreeGrafter"/>
</dbReference>
<keyword evidence="7" id="KW-0924">Ammonia transport</keyword>
<dbReference type="RefSeq" id="XP_046059350.1">
    <property type="nucleotide sequence ID" value="XM_046206702.1"/>
</dbReference>
<feature type="transmembrane region" description="Helical" evidence="8">
    <location>
        <begin position="216"/>
        <end position="235"/>
    </location>
</feature>
<sequence length="449" mass="49566">MSLEISREPIDIGVALNSAYTLLNVALLLFLILGISFFYSGLTQRKAAFQQLSFPLVVTIEILLLWLCFGYSLSFSQTGRSGYLGNFEHVGLKELSSMVIYPNQRFDDVSTGVVEQVYSVYSGLFACISAVIAMGCLCERGKLKPAMIFLVAWMFLVYCPVAYWIWNSNGWMHKKFEVLDFAGGHAVHIVSGTTALMYSWFLGYRNENSLTDYRSSNLGLVVCGTMFMAIGWLGFNCGSLYTVNKLSGIILCNTLTSMMVAGLSWMGLDYLYSRNGRISIVGLCSGCVAGLTAITPCTAYISFWSSFVVGLLSGVLCNLGTRLKYWLKIDDSLDVGIHLIGGLVGNLLAGVFGDKSVAALGGLSVHGGWINRHFIQLLYQFLSSLITTIYVAGVCFIILFVLVRIPGCHLRMDSESEMEGSDSAVFNSEYMSDYVEFVRQLNPDDYKEE</sequence>
<feature type="transmembrane region" description="Helical" evidence="8">
    <location>
        <begin position="52"/>
        <end position="73"/>
    </location>
</feature>
<evidence type="ECO:0000256" key="7">
    <source>
        <dbReference type="ARBA" id="ARBA00023177"/>
    </source>
</evidence>
<evidence type="ECO:0000256" key="1">
    <source>
        <dbReference type="ARBA" id="ARBA00004141"/>
    </source>
</evidence>
<organism evidence="10 11">
    <name type="scientific">Ogataea philodendri</name>
    <dbReference type="NCBI Taxonomy" id="1378263"/>
    <lineage>
        <taxon>Eukaryota</taxon>
        <taxon>Fungi</taxon>
        <taxon>Dikarya</taxon>
        <taxon>Ascomycota</taxon>
        <taxon>Saccharomycotina</taxon>
        <taxon>Pichiomycetes</taxon>
        <taxon>Pichiales</taxon>
        <taxon>Pichiaceae</taxon>
        <taxon>Ogataea</taxon>
    </lineage>
</organism>
<dbReference type="Gene3D" id="1.10.3430.10">
    <property type="entry name" value="Ammonium transporter AmtB like domains"/>
    <property type="match status" value="1"/>
</dbReference>
<name>A0A9P8NZR9_9ASCO</name>
<dbReference type="InterPro" id="IPR029020">
    <property type="entry name" value="Ammonium/urea_transptr"/>
</dbReference>
<dbReference type="InterPro" id="IPR018047">
    <property type="entry name" value="Ammonium_transpt_CS"/>
</dbReference>
<dbReference type="PANTHER" id="PTHR43029:SF10">
    <property type="entry name" value="AMMONIUM TRANSPORTER MEP2"/>
    <property type="match status" value="1"/>
</dbReference>
<keyword evidence="6 8" id="KW-0472">Membrane</keyword>
<keyword evidence="4 8" id="KW-0812">Transmembrane</keyword>
<dbReference type="Pfam" id="PF00909">
    <property type="entry name" value="Ammonium_transp"/>
    <property type="match status" value="1"/>
</dbReference>
<comment type="caution">
    <text evidence="10">The sequence shown here is derived from an EMBL/GenBank/DDBJ whole genome shotgun (WGS) entry which is preliminary data.</text>
</comment>
<feature type="transmembrane region" description="Helical" evidence="8">
    <location>
        <begin position="145"/>
        <end position="166"/>
    </location>
</feature>
<feature type="transmembrane region" description="Helical" evidence="8">
    <location>
        <begin position="118"/>
        <end position="138"/>
    </location>
</feature>
<dbReference type="AlphaFoldDB" id="A0A9P8NZR9"/>
<dbReference type="GeneID" id="70237473"/>
<feature type="transmembrane region" description="Helical" evidence="8">
    <location>
        <begin position="186"/>
        <end position="204"/>
    </location>
</feature>
<evidence type="ECO:0000256" key="6">
    <source>
        <dbReference type="ARBA" id="ARBA00023136"/>
    </source>
</evidence>
<evidence type="ECO:0000256" key="5">
    <source>
        <dbReference type="ARBA" id="ARBA00022989"/>
    </source>
</evidence>
<proteinExistence type="inferred from homology"/>
<evidence type="ECO:0000256" key="8">
    <source>
        <dbReference type="SAM" id="Phobius"/>
    </source>
</evidence>
<dbReference type="InterPro" id="IPR001905">
    <property type="entry name" value="Ammonium_transpt"/>
</dbReference>
<reference evidence="10" key="1">
    <citation type="journal article" date="2021" name="Open Biol.">
        <title>Shared evolutionary footprints suggest mitochondrial oxidative damage underlies multiple complex I losses in fungi.</title>
        <authorList>
            <person name="Schikora-Tamarit M.A."/>
            <person name="Marcet-Houben M."/>
            <person name="Nosek J."/>
            <person name="Gabaldon T."/>
        </authorList>
    </citation>
    <scope>NUCLEOTIDE SEQUENCE</scope>
    <source>
        <strain evidence="10">CBS6075</strain>
    </source>
</reference>
<reference evidence="10" key="2">
    <citation type="submission" date="2021-01" db="EMBL/GenBank/DDBJ databases">
        <authorList>
            <person name="Schikora-Tamarit M.A."/>
        </authorList>
    </citation>
    <scope>NUCLEOTIDE SEQUENCE</scope>
    <source>
        <strain evidence="10">CBS6075</strain>
    </source>
</reference>
<evidence type="ECO:0000313" key="10">
    <source>
        <dbReference type="EMBL" id="KAH3662261.1"/>
    </source>
</evidence>
<feature type="transmembrane region" description="Helical" evidence="8">
    <location>
        <begin position="247"/>
        <end position="266"/>
    </location>
</feature>
<feature type="domain" description="Ammonium transporter AmtB-like" evidence="9">
    <location>
        <begin position="22"/>
        <end position="425"/>
    </location>
</feature>
<dbReference type="Proteomes" id="UP000769157">
    <property type="component" value="Unassembled WGS sequence"/>
</dbReference>
<dbReference type="OrthoDB" id="534912at2759"/>
<keyword evidence="3" id="KW-0813">Transport</keyword>
<evidence type="ECO:0000256" key="3">
    <source>
        <dbReference type="ARBA" id="ARBA00022448"/>
    </source>
</evidence>
<gene>
    <name evidence="10" type="ORF">OGAPHI_005509</name>
</gene>
<evidence type="ECO:0000313" key="11">
    <source>
        <dbReference type="Proteomes" id="UP000769157"/>
    </source>
</evidence>
<dbReference type="EMBL" id="JAEUBE010000378">
    <property type="protein sequence ID" value="KAH3662261.1"/>
    <property type="molecule type" value="Genomic_DNA"/>
</dbReference>
<keyword evidence="11" id="KW-1185">Reference proteome</keyword>
<evidence type="ECO:0000259" key="9">
    <source>
        <dbReference type="Pfam" id="PF00909"/>
    </source>
</evidence>
<comment type="subcellular location">
    <subcellularLocation>
        <location evidence="1">Membrane</location>
        <topology evidence="1">Multi-pass membrane protein</topology>
    </subcellularLocation>
</comment>
<feature type="transmembrane region" description="Helical" evidence="8">
    <location>
        <begin position="333"/>
        <end position="353"/>
    </location>
</feature>
<dbReference type="PANTHER" id="PTHR43029">
    <property type="entry name" value="AMMONIUM TRANSPORTER MEP2"/>
    <property type="match status" value="1"/>
</dbReference>
<dbReference type="SUPFAM" id="SSF111352">
    <property type="entry name" value="Ammonium transporter"/>
    <property type="match status" value="1"/>
</dbReference>
<feature type="transmembrane region" description="Helical" evidence="8">
    <location>
        <begin position="301"/>
        <end position="321"/>
    </location>
</feature>
<evidence type="ECO:0000256" key="2">
    <source>
        <dbReference type="ARBA" id="ARBA00005887"/>
    </source>
</evidence>
<feature type="transmembrane region" description="Helical" evidence="8">
    <location>
        <begin position="20"/>
        <end position="40"/>
    </location>
</feature>
<protein>
    <recommendedName>
        <fullName evidence="9">Ammonium transporter AmtB-like domain-containing protein</fullName>
    </recommendedName>
</protein>
<comment type="similarity">
    <text evidence="2">Belongs to the ammonia transporter channel (TC 1.A.11.2) family.</text>
</comment>
<evidence type="ECO:0000256" key="4">
    <source>
        <dbReference type="ARBA" id="ARBA00022692"/>
    </source>
</evidence>
<dbReference type="PROSITE" id="PS01219">
    <property type="entry name" value="AMMONIUM_TRANSP"/>
    <property type="match status" value="1"/>
</dbReference>